<dbReference type="EMBL" id="SMKL01000015">
    <property type="protein sequence ID" value="TDC52400.1"/>
    <property type="molecule type" value="Genomic_DNA"/>
</dbReference>
<dbReference type="InterPro" id="IPR023393">
    <property type="entry name" value="START-like_dom_sf"/>
</dbReference>
<comment type="caution">
    <text evidence="1">The sequence shown here is derived from an EMBL/GenBank/DDBJ whole genome shotgun (WGS) entry which is preliminary data.</text>
</comment>
<dbReference type="Proteomes" id="UP000295621">
    <property type="component" value="Unassembled WGS sequence"/>
</dbReference>
<dbReference type="RefSeq" id="WP_131981382.1">
    <property type="nucleotide sequence ID" value="NZ_SMKL01000015.1"/>
</dbReference>
<protein>
    <recommendedName>
        <fullName evidence="3">SRPBCC domain-containing protein</fullName>
    </recommendedName>
</protein>
<evidence type="ECO:0008006" key="3">
    <source>
        <dbReference type="Google" id="ProtNLM"/>
    </source>
</evidence>
<dbReference type="Gene3D" id="3.30.530.20">
    <property type="match status" value="1"/>
</dbReference>
<dbReference type="SUPFAM" id="SSF55961">
    <property type="entry name" value="Bet v1-like"/>
    <property type="match status" value="1"/>
</dbReference>
<evidence type="ECO:0000313" key="1">
    <source>
        <dbReference type="EMBL" id="TDC52400.1"/>
    </source>
</evidence>
<gene>
    <name evidence="1" type="ORF">E1212_08750</name>
</gene>
<reference evidence="1 2" key="1">
    <citation type="submission" date="2019-02" db="EMBL/GenBank/DDBJ databases">
        <title>Draft genome sequences of novel Actinobacteria.</title>
        <authorList>
            <person name="Sahin N."/>
            <person name="Ay H."/>
            <person name="Saygin H."/>
        </authorList>
    </citation>
    <scope>NUCLEOTIDE SEQUENCE [LARGE SCALE GENOMIC DNA]</scope>
    <source>
        <strain evidence="1 2">KC603</strain>
    </source>
</reference>
<organism evidence="1 2">
    <name type="scientific">Jiangella ureilytica</name>
    <dbReference type="NCBI Taxonomy" id="2530374"/>
    <lineage>
        <taxon>Bacteria</taxon>
        <taxon>Bacillati</taxon>
        <taxon>Actinomycetota</taxon>
        <taxon>Actinomycetes</taxon>
        <taxon>Jiangellales</taxon>
        <taxon>Jiangellaceae</taxon>
        <taxon>Jiangella</taxon>
    </lineage>
</organism>
<keyword evidence="2" id="KW-1185">Reference proteome</keyword>
<proteinExistence type="predicted"/>
<dbReference type="AlphaFoldDB" id="A0A4R4RRD3"/>
<dbReference type="OrthoDB" id="5951835at2"/>
<evidence type="ECO:0000313" key="2">
    <source>
        <dbReference type="Proteomes" id="UP000295621"/>
    </source>
</evidence>
<accession>A0A4R4RRD3</accession>
<name>A0A4R4RRD3_9ACTN</name>
<sequence length="104" mass="11155">MTIERDIEVDAPPHVVFDVLSRAEHLWDWWFGDAASGPVAFTVVAADPPTRFAFRWRGDGGGPGSGPAGVRPDPLVTFDLVPAAAGTRVHLTVATAEDQDSTMR</sequence>